<name>A0A2H9VLQ8_9SPHI</name>
<gene>
    <name evidence="4" type="ORF">CLV57_2406</name>
</gene>
<dbReference type="Proteomes" id="UP000242687">
    <property type="component" value="Unassembled WGS sequence"/>
</dbReference>
<dbReference type="PRINTS" id="PR00080">
    <property type="entry name" value="SDRFAMILY"/>
</dbReference>
<evidence type="ECO:0000313" key="4">
    <source>
        <dbReference type="EMBL" id="PJJ79277.1"/>
    </source>
</evidence>
<dbReference type="InterPro" id="IPR002347">
    <property type="entry name" value="SDR_fam"/>
</dbReference>
<dbReference type="Gene3D" id="3.40.50.720">
    <property type="entry name" value="NAD(P)-binding Rossmann-like Domain"/>
    <property type="match status" value="1"/>
</dbReference>
<organism evidence="4 5">
    <name type="scientific">Mucilaginibacter auburnensis</name>
    <dbReference type="NCBI Taxonomy" id="1457233"/>
    <lineage>
        <taxon>Bacteria</taxon>
        <taxon>Pseudomonadati</taxon>
        <taxon>Bacteroidota</taxon>
        <taxon>Sphingobacteriia</taxon>
        <taxon>Sphingobacteriales</taxon>
        <taxon>Sphingobacteriaceae</taxon>
        <taxon>Mucilaginibacter</taxon>
    </lineage>
</organism>
<evidence type="ECO:0000256" key="1">
    <source>
        <dbReference type="ARBA" id="ARBA00006484"/>
    </source>
</evidence>
<dbReference type="FunFam" id="3.40.50.720:FF:000084">
    <property type="entry name" value="Short-chain dehydrogenase reductase"/>
    <property type="match status" value="1"/>
</dbReference>
<proteinExistence type="inferred from homology"/>
<accession>A0A2H9VLQ8</accession>
<dbReference type="SUPFAM" id="SSF51735">
    <property type="entry name" value="NAD(P)-binding Rossmann-fold domains"/>
    <property type="match status" value="1"/>
</dbReference>
<evidence type="ECO:0000259" key="3">
    <source>
        <dbReference type="SMART" id="SM00822"/>
    </source>
</evidence>
<dbReference type="PROSITE" id="PS00061">
    <property type="entry name" value="ADH_SHORT"/>
    <property type="match status" value="1"/>
</dbReference>
<dbReference type="PANTHER" id="PTHR43639:SF1">
    <property type="entry name" value="SHORT-CHAIN DEHYDROGENASE_REDUCTASE FAMILY PROTEIN"/>
    <property type="match status" value="1"/>
</dbReference>
<dbReference type="PANTHER" id="PTHR43639">
    <property type="entry name" value="OXIDOREDUCTASE, SHORT-CHAIN DEHYDROGENASE/REDUCTASE FAMILY (AFU_ORTHOLOGUE AFUA_5G02870)"/>
    <property type="match status" value="1"/>
</dbReference>
<dbReference type="PRINTS" id="PR00081">
    <property type="entry name" value="GDHRDH"/>
</dbReference>
<comment type="similarity">
    <text evidence="1">Belongs to the short-chain dehydrogenases/reductases (SDR) family.</text>
</comment>
<dbReference type="AlphaFoldDB" id="A0A2H9VLQ8"/>
<feature type="domain" description="Ketoreductase" evidence="3">
    <location>
        <begin position="7"/>
        <end position="191"/>
    </location>
</feature>
<dbReference type="Pfam" id="PF13561">
    <property type="entry name" value="adh_short_C2"/>
    <property type="match status" value="1"/>
</dbReference>
<protein>
    <submittedName>
        <fullName evidence="4">3-oxoacyl-[acyl-carrier protein] reductase</fullName>
    </submittedName>
</protein>
<dbReference type="EMBL" id="PGFJ01000002">
    <property type="protein sequence ID" value="PJJ79277.1"/>
    <property type="molecule type" value="Genomic_DNA"/>
</dbReference>
<dbReference type="InterPro" id="IPR036291">
    <property type="entry name" value="NAD(P)-bd_dom_sf"/>
</dbReference>
<evidence type="ECO:0000256" key="2">
    <source>
        <dbReference type="ARBA" id="ARBA00023002"/>
    </source>
</evidence>
<comment type="caution">
    <text evidence="4">The sequence shown here is derived from an EMBL/GenBank/DDBJ whole genome shotgun (WGS) entry which is preliminary data.</text>
</comment>
<dbReference type="SMART" id="SM00822">
    <property type="entry name" value="PKS_KR"/>
    <property type="match status" value="1"/>
</dbReference>
<dbReference type="GO" id="GO:0016491">
    <property type="term" value="F:oxidoreductase activity"/>
    <property type="evidence" value="ECO:0007669"/>
    <property type="project" value="UniProtKB-KW"/>
</dbReference>
<keyword evidence="2" id="KW-0560">Oxidoreductase</keyword>
<reference evidence="4 5" key="1">
    <citation type="submission" date="2017-11" db="EMBL/GenBank/DDBJ databases">
        <title>Genomic Encyclopedia of Archaeal and Bacterial Type Strains, Phase II (KMG-II): From Individual Species to Whole Genera.</title>
        <authorList>
            <person name="Goeker M."/>
        </authorList>
    </citation>
    <scope>NUCLEOTIDE SEQUENCE [LARGE SCALE GENOMIC DNA]</scope>
    <source>
        <strain evidence="4 5">DSM 28175</strain>
    </source>
</reference>
<dbReference type="InterPro" id="IPR020904">
    <property type="entry name" value="Sc_DH/Rdtase_CS"/>
</dbReference>
<keyword evidence="5" id="KW-1185">Reference proteome</keyword>
<evidence type="ECO:0000313" key="5">
    <source>
        <dbReference type="Proteomes" id="UP000242687"/>
    </source>
</evidence>
<sequence>MKKLANKVALVTGGSRGIGAAIVRKLAADGASVAFTYTRSAEKAEALAAEIQAAGGKALALQADSAQAKAVIDAVNTAVASFDGLDILVNNAGIYVGKDFAEHTIEDYDEIMAVNVKAVYVAALEAVKHLKSGGRIITIGSNMGDNAIGPQTTLYTMSKSALHGLTRGLARDLGPKGINVTLVQPGPIDTDMNPANTEFADFLRSKTALGRYGTGEDIAGLVSFLASEESKYITGSWVTIDGGFNA</sequence>
<dbReference type="OrthoDB" id="9803333at2"/>
<dbReference type="InterPro" id="IPR057326">
    <property type="entry name" value="KR_dom"/>
</dbReference>
<dbReference type="RefSeq" id="WP_100341635.1">
    <property type="nucleotide sequence ID" value="NZ_PGFJ01000002.1"/>
</dbReference>